<evidence type="ECO:0000313" key="2">
    <source>
        <dbReference type="EMBL" id="TFK93155.1"/>
    </source>
</evidence>
<reference evidence="2 3" key="1">
    <citation type="journal article" date="2019" name="Nat. Ecol. Evol.">
        <title>Megaphylogeny resolves global patterns of mushroom evolution.</title>
        <authorList>
            <person name="Varga T."/>
            <person name="Krizsan K."/>
            <person name="Foldi C."/>
            <person name="Dima B."/>
            <person name="Sanchez-Garcia M."/>
            <person name="Sanchez-Ramirez S."/>
            <person name="Szollosi G.J."/>
            <person name="Szarkandi J.G."/>
            <person name="Papp V."/>
            <person name="Albert L."/>
            <person name="Andreopoulos W."/>
            <person name="Angelini C."/>
            <person name="Antonin V."/>
            <person name="Barry K.W."/>
            <person name="Bougher N.L."/>
            <person name="Buchanan P."/>
            <person name="Buyck B."/>
            <person name="Bense V."/>
            <person name="Catcheside P."/>
            <person name="Chovatia M."/>
            <person name="Cooper J."/>
            <person name="Damon W."/>
            <person name="Desjardin D."/>
            <person name="Finy P."/>
            <person name="Geml J."/>
            <person name="Haridas S."/>
            <person name="Hughes K."/>
            <person name="Justo A."/>
            <person name="Karasinski D."/>
            <person name="Kautmanova I."/>
            <person name="Kiss B."/>
            <person name="Kocsube S."/>
            <person name="Kotiranta H."/>
            <person name="LaButti K.M."/>
            <person name="Lechner B.E."/>
            <person name="Liimatainen K."/>
            <person name="Lipzen A."/>
            <person name="Lukacs Z."/>
            <person name="Mihaltcheva S."/>
            <person name="Morgado L.N."/>
            <person name="Niskanen T."/>
            <person name="Noordeloos M.E."/>
            <person name="Ohm R.A."/>
            <person name="Ortiz-Santana B."/>
            <person name="Ovrebo C."/>
            <person name="Racz N."/>
            <person name="Riley R."/>
            <person name="Savchenko A."/>
            <person name="Shiryaev A."/>
            <person name="Soop K."/>
            <person name="Spirin V."/>
            <person name="Szebenyi C."/>
            <person name="Tomsovsky M."/>
            <person name="Tulloss R.E."/>
            <person name="Uehling J."/>
            <person name="Grigoriev I.V."/>
            <person name="Vagvolgyi C."/>
            <person name="Papp T."/>
            <person name="Martin F.M."/>
            <person name="Miettinen O."/>
            <person name="Hibbett D.S."/>
            <person name="Nagy L.G."/>
        </authorList>
    </citation>
    <scope>NUCLEOTIDE SEQUENCE [LARGE SCALE GENOMIC DNA]</scope>
    <source>
        <strain evidence="2 3">HHB13444</strain>
    </source>
</reference>
<feature type="signal peptide" evidence="1">
    <location>
        <begin position="1"/>
        <end position="20"/>
    </location>
</feature>
<organism evidence="2 3">
    <name type="scientific">Polyporus arcularius HHB13444</name>
    <dbReference type="NCBI Taxonomy" id="1314778"/>
    <lineage>
        <taxon>Eukaryota</taxon>
        <taxon>Fungi</taxon>
        <taxon>Dikarya</taxon>
        <taxon>Basidiomycota</taxon>
        <taxon>Agaricomycotina</taxon>
        <taxon>Agaricomycetes</taxon>
        <taxon>Polyporales</taxon>
        <taxon>Polyporaceae</taxon>
        <taxon>Polyporus</taxon>
    </lineage>
</organism>
<dbReference type="EMBL" id="ML210986">
    <property type="protein sequence ID" value="TFK93155.1"/>
    <property type="molecule type" value="Genomic_DNA"/>
</dbReference>
<dbReference type="InParanoid" id="A0A5C3PTP4"/>
<feature type="chain" id="PRO_5023115165" evidence="1">
    <location>
        <begin position="21"/>
        <end position="164"/>
    </location>
</feature>
<gene>
    <name evidence="2" type="ORF">K466DRAFT_581242</name>
</gene>
<sequence length="164" mass="17502">MRTLAYLSSLATFFVVAAQALIPATPPQFETLFVGALELGDVGTISNSTFGTRVYAPISGGNFTDPSGKLVATVLPGSADTGIANAAGFFFPQVVLNLRWEVDQKLAYLRAEGVGKLFESDLNYLHLETDSETYSALNSRFLLVNVSFTEGDPTHSVVTIFGAV</sequence>
<dbReference type="Gene3D" id="2.40.160.20">
    <property type="match status" value="1"/>
</dbReference>
<keyword evidence="1" id="KW-0732">Signal</keyword>
<evidence type="ECO:0000313" key="3">
    <source>
        <dbReference type="Proteomes" id="UP000308197"/>
    </source>
</evidence>
<name>A0A5C3PTP4_9APHY</name>
<protein>
    <submittedName>
        <fullName evidence="2">Uncharacterized protein</fullName>
    </submittedName>
</protein>
<dbReference type="Proteomes" id="UP000308197">
    <property type="component" value="Unassembled WGS sequence"/>
</dbReference>
<dbReference type="AlphaFoldDB" id="A0A5C3PTP4"/>
<proteinExistence type="predicted"/>
<keyword evidence="3" id="KW-1185">Reference proteome</keyword>
<evidence type="ECO:0000256" key="1">
    <source>
        <dbReference type="SAM" id="SignalP"/>
    </source>
</evidence>
<accession>A0A5C3PTP4</accession>